<feature type="region of interest" description="Disordered" evidence="5">
    <location>
        <begin position="195"/>
        <end position="250"/>
    </location>
</feature>
<evidence type="ECO:0000256" key="1">
    <source>
        <dbReference type="ARBA" id="ARBA00007074"/>
    </source>
</evidence>
<dbReference type="GO" id="GO:0006508">
    <property type="term" value="P:proteolysis"/>
    <property type="evidence" value="ECO:0007669"/>
    <property type="project" value="UniProtKB-KW"/>
</dbReference>
<feature type="domain" description="NlpC/P60" evidence="6">
    <location>
        <begin position="251"/>
        <end position="366"/>
    </location>
</feature>
<dbReference type="InterPro" id="IPR000064">
    <property type="entry name" value="NLP_P60_dom"/>
</dbReference>
<dbReference type="PANTHER" id="PTHR47359">
    <property type="entry name" value="PEPTIDOGLYCAN DL-ENDOPEPTIDASE CWLO"/>
    <property type="match status" value="1"/>
</dbReference>
<dbReference type="SUPFAM" id="SSF54001">
    <property type="entry name" value="Cysteine proteinases"/>
    <property type="match status" value="1"/>
</dbReference>
<dbReference type="Proteomes" id="UP000190539">
    <property type="component" value="Unassembled WGS sequence"/>
</dbReference>
<dbReference type="PROSITE" id="PS51935">
    <property type="entry name" value="NLPC_P60"/>
    <property type="match status" value="1"/>
</dbReference>
<dbReference type="EMBL" id="MVFC01000028">
    <property type="protein sequence ID" value="OON74243.1"/>
    <property type="molecule type" value="Genomic_DNA"/>
</dbReference>
<evidence type="ECO:0000256" key="5">
    <source>
        <dbReference type="SAM" id="MobiDB-lite"/>
    </source>
</evidence>
<name>A0A1V4A2Z5_9ACTN</name>
<organism evidence="7 8">
    <name type="scientific">Streptomyces tsukubensis</name>
    <dbReference type="NCBI Taxonomy" id="83656"/>
    <lineage>
        <taxon>Bacteria</taxon>
        <taxon>Bacillati</taxon>
        <taxon>Actinomycetota</taxon>
        <taxon>Actinomycetes</taxon>
        <taxon>Kitasatosporales</taxon>
        <taxon>Streptomycetaceae</taxon>
        <taxon>Streptomyces</taxon>
    </lineage>
</organism>
<dbReference type="RefSeq" id="WP_077971888.1">
    <property type="nucleotide sequence ID" value="NZ_CP045178.1"/>
</dbReference>
<keyword evidence="4" id="KW-0788">Thiol protease</keyword>
<evidence type="ECO:0000313" key="8">
    <source>
        <dbReference type="Proteomes" id="UP000190539"/>
    </source>
</evidence>
<comment type="caution">
    <text evidence="7">The sequence shown here is derived from an EMBL/GenBank/DDBJ whole genome shotgun (WGS) entry which is preliminary data.</text>
</comment>
<keyword evidence="8" id="KW-1185">Reference proteome</keyword>
<gene>
    <name evidence="7" type="ORF">B1H18_25510</name>
</gene>
<comment type="similarity">
    <text evidence="1">Belongs to the peptidase C40 family.</text>
</comment>
<evidence type="ECO:0000256" key="3">
    <source>
        <dbReference type="ARBA" id="ARBA00022801"/>
    </source>
</evidence>
<dbReference type="STRING" id="83656.B1H18_25510"/>
<dbReference type="Gene3D" id="6.10.250.3150">
    <property type="match status" value="1"/>
</dbReference>
<proteinExistence type="inferred from homology"/>
<evidence type="ECO:0000259" key="6">
    <source>
        <dbReference type="PROSITE" id="PS51935"/>
    </source>
</evidence>
<protein>
    <recommendedName>
        <fullName evidence="6">NlpC/P60 domain-containing protein</fullName>
    </recommendedName>
</protein>
<dbReference type="InterPro" id="IPR038765">
    <property type="entry name" value="Papain-like_cys_pep_sf"/>
</dbReference>
<dbReference type="Gene3D" id="3.90.1720.10">
    <property type="entry name" value="endopeptidase domain like (from Nostoc punctiforme)"/>
    <property type="match status" value="1"/>
</dbReference>
<dbReference type="InterPro" id="IPR051794">
    <property type="entry name" value="PG_Endopeptidase_C40"/>
</dbReference>
<evidence type="ECO:0000256" key="2">
    <source>
        <dbReference type="ARBA" id="ARBA00022670"/>
    </source>
</evidence>
<reference evidence="7 8" key="1">
    <citation type="submission" date="2017-02" db="EMBL/GenBank/DDBJ databases">
        <title>Draft Genome Sequence of Streptomyces tsukubaensis F601, a Producer of the immunosuppressant tacrolimus FK506.</title>
        <authorList>
            <person name="Zong G."/>
            <person name="Zhong C."/>
            <person name="Fu J."/>
            <person name="Qin R."/>
            <person name="Cao G."/>
        </authorList>
    </citation>
    <scope>NUCLEOTIDE SEQUENCE [LARGE SCALE GENOMIC DNA]</scope>
    <source>
        <strain evidence="7 8">F601</strain>
    </source>
</reference>
<feature type="compositionally biased region" description="Low complexity" evidence="5">
    <location>
        <begin position="226"/>
        <end position="250"/>
    </location>
</feature>
<accession>A0A1V4A2Z5</accession>
<dbReference type="GO" id="GO:0008234">
    <property type="term" value="F:cysteine-type peptidase activity"/>
    <property type="evidence" value="ECO:0007669"/>
    <property type="project" value="UniProtKB-KW"/>
</dbReference>
<sequence length="366" mass="37701">MFAGGRRTASTAVTLALAGVATGTTLDGTALAEPKPATAQVKEKVNALYRQAETATEKYNGAKVKTDAAEKSLGELRDEAARRQDRLNEARVGLGAAAAAQYRAGGVDPALRLALSSGPDHFLDRAALTERADSRQAAVLSGVREQMRDLDQVRDEAGEDLAALKAGQGELREAKETVTGRLSQARKLLNRLDAADRARVTAPPAPAPPSAAARRDATAAHRDTPDAAPSASPARSAPAAGGPRATPAAPNSRAAAAVSYARGAIGSPYVWGAAGPNAFDCSGLTQAAYRAAGISLPRTTYSQINTGHRISRSELAPGDLVFFYSSISHVGIYVGGGRMIHAPSPGAPVRLAPVAEMPFAGAARVV</sequence>
<keyword evidence="3" id="KW-0378">Hydrolase</keyword>
<dbReference type="PANTHER" id="PTHR47359:SF3">
    <property type="entry name" value="NLP_P60 DOMAIN-CONTAINING PROTEIN-RELATED"/>
    <property type="match status" value="1"/>
</dbReference>
<dbReference type="Pfam" id="PF00877">
    <property type="entry name" value="NLPC_P60"/>
    <property type="match status" value="1"/>
</dbReference>
<evidence type="ECO:0000256" key="4">
    <source>
        <dbReference type="ARBA" id="ARBA00022807"/>
    </source>
</evidence>
<dbReference type="OrthoDB" id="5177647at2"/>
<keyword evidence="2" id="KW-0645">Protease</keyword>
<evidence type="ECO:0000313" key="7">
    <source>
        <dbReference type="EMBL" id="OON74243.1"/>
    </source>
</evidence>
<feature type="compositionally biased region" description="Basic and acidic residues" evidence="5">
    <location>
        <begin position="213"/>
        <end position="225"/>
    </location>
</feature>
<dbReference type="AlphaFoldDB" id="A0A1V4A2Z5"/>